<gene>
    <name evidence="2" type="ORF">HCZ30_05280</name>
</gene>
<name>A0ABX0VWM4_9RHOB</name>
<dbReference type="Pfam" id="PF02698">
    <property type="entry name" value="DUF218"/>
    <property type="match status" value="1"/>
</dbReference>
<keyword evidence="3" id="KW-1185">Reference proteome</keyword>
<comment type="caution">
    <text evidence="2">The sequence shown here is derived from an EMBL/GenBank/DDBJ whole genome shotgun (WGS) entry which is preliminary data.</text>
</comment>
<dbReference type="Proteomes" id="UP000709466">
    <property type="component" value="Unassembled WGS sequence"/>
</dbReference>
<protein>
    <submittedName>
        <fullName evidence="2">YdcF family protein</fullName>
    </submittedName>
</protein>
<evidence type="ECO:0000259" key="1">
    <source>
        <dbReference type="Pfam" id="PF02698"/>
    </source>
</evidence>
<dbReference type="PANTHER" id="PTHR30336:SF20">
    <property type="entry name" value="DUF218 DOMAIN-CONTAINING PROTEIN"/>
    <property type="match status" value="1"/>
</dbReference>
<dbReference type="InterPro" id="IPR051599">
    <property type="entry name" value="Cell_Envelope_Assoc"/>
</dbReference>
<evidence type="ECO:0000313" key="3">
    <source>
        <dbReference type="Proteomes" id="UP000709466"/>
    </source>
</evidence>
<dbReference type="EMBL" id="JAATOP010000003">
    <property type="protein sequence ID" value="NIY71845.1"/>
    <property type="molecule type" value="Genomic_DNA"/>
</dbReference>
<feature type="domain" description="DUF218" evidence="1">
    <location>
        <begin position="4"/>
        <end position="125"/>
    </location>
</feature>
<dbReference type="PANTHER" id="PTHR30336">
    <property type="entry name" value="INNER MEMBRANE PROTEIN, PROBABLE PERMEASE"/>
    <property type="match status" value="1"/>
</dbReference>
<evidence type="ECO:0000313" key="2">
    <source>
        <dbReference type="EMBL" id="NIY71845.1"/>
    </source>
</evidence>
<dbReference type="InterPro" id="IPR014729">
    <property type="entry name" value="Rossmann-like_a/b/a_fold"/>
</dbReference>
<dbReference type="CDD" id="cd06259">
    <property type="entry name" value="YdcF-like"/>
    <property type="match status" value="1"/>
</dbReference>
<reference evidence="2 3" key="1">
    <citation type="submission" date="2020-03" db="EMBL/GenBank/DDBJ databases">
        <title>Bacterial isolates of synthetic phycosphere.</title>
        <authorList>
            <person name="Fu H."/>
            <person name="Moran M.A."/>
        </authorList>
    </citation>
    <scope>NUCLEOTIDE SEQUENCE [LARGE SCALE GENOMIC DNA]</scope>
    <source>
        <strain evidence="2 3">HF1</strain>
    </source>
</reference>
<proteinExistence type="predicted"/>
<dbReference type="InterPro" id="IPR003848">
    <property type="entry name" value="DUF218"/>
</dbReference>
<organism evidence="2 3">
    <name type="scientific">Marivivens donghaensis</name>
    <dbReference type="NCBI Taxonomy" id="1699413"/>
    <lineage>
        <taxon>Bacteria</taxon>
        <taxon>Pseudomonadati</taxon>
        <taxon>Pseudomonadota</taxon>
        <taxon>Alphaproteobacteria</taxon>
        <taxon>Rhodobacterales</taxon>
        <taxon>Paracoccaceae</taxon>
        <taxon>Marivivens group</taxon>
        <taxon>Marivivens</taxon>
    </lineage>
</organism>
<dbReference type="RefSeq" id="WP_167637130.1">
    <property type="nucleotide sequence ID" value="NZ_JAATOP010000003.1"/>
</dbReference>
<dbReference type="Gene3D" id="3.40.50.620">
    <property type="entry name" value="HUPs"/>
    <property type="match status" value="1"/>
</dbReference>
<accession>A0ABX0VWM4</accession>
<sequence length="149" mass="16027">MTTALILGAAMRKDGPSPALVRRAEHAAGLYLAGQVDHLVACGGCVTFPPTEAEAIRVILLANGVPATAITLEDKSVDTVQNFRFAKSLVSGPVIVVTDRLHMPRAMRTARAVGIEAHPAPVPHRLKPRLVLREVGANILYLWKLRGIR</sequence>